<sequence length="222" mass="24334">MVLGNTLNVCTARKRGRPKELSTAERETAILDAAEILLAKSGLKGASMAAIAKAAGMSKRTVYEVFPCRAALFEACIRRIRLSFVKPLDDETRKRPLRERLLALFDPETRVANIAGPKAVLRAVVVEAHAHPDLGQIFLREGPNISRAIVRDELVRAQQAGEITLPDPDLSAMMLCDMVFENPIDHLVDVDRPPLNEETAKQRLNVALDIFLNGCRSGTASA</sequence>
<name>A0A437QMR5_9PROT</name>
<dbReference type="SUPFAM" id="SSF48498">
    <property type="entry name" value="Tetracyclin repressor-like, C-terminal domain"/>
    <property type="match status" value="1"/>
</dbReference>
<organism evidence="4 5">
    <name type="scientific">Hwanghaeella grinnelliae</name>
    <dbReference type="NCBI Taxonomy" id="2500179"/>
    <lineage>
        <taxon>Bacteria</taxon>
        <taxon>Pseudomonadati</taxon>
        <taxon>Pseudomonadota</taxon>
        <taxon>Alphaproteobacteria</taxon>
        <taxon>Rhodospirillales</taxon>
        <taxon>Rhodospirillaceae</taxon>
        <taxon>Hwanghaeella</taxon>
    </lineage>
</organism>
<dbReference type="InterPro" id="IPR036271">
    <property type="entry name" value="Tet_transcr_reg_TetR-rel_C_sf"/>
</dbReference>
<dbReference type="Pfam" id="PF00440">
    <property type="entry name" value="TetR_N"/>
    <property type="match status" value="1"/>
</dbReference>
<evidence type="ECO:0000256" key="2">
    <source>
        <dbReference type="PROSITE-ProRule" id="PRU00335"/>
    </source>
</evidence>
<dbReference type="OrthoDB" id="5292901at2"/>
<evidence type="ECO:0000313" key="5">
    <source>
        <dbReference type="Proteomes" id="UP000287447"/>
    </source>
</evidence>
<dbReference type="InterPro" id="IPR039536">
    <property type="entry name" value="TetR_C_Proteobacteria"/>
</dbReference>
<dbReference type="RefSeq" id="WP_127765303.1">
    <property type="nucleotide sequence ID" value="NZ_SADE01000002.1"/>
</dbReference>
<dbReference type="Gene3D" id="1.10.357.10">
    <property type="entry name" value="Tetracycline Repressor, domain 2"/>
    <property type="match status" value="1"/>
</dbReference>
<dbReference type="GO" id="GO:0000976">
    <property type="term" value="F:transcription cis-regulatory region binding"/>
    <property type="evidence" value="ECO:0007669"/>
    <property type="project" value="TreeGrafter"/>
</dbReference>
<dbReference type="AlphaFoldDB" id="A0A437QMR5"/>
<accession>A0A437QMR5</accession>
<evidence type="ECO:0000256" key="1">
    <source>
        <dbReference type="ARBA" id="ARBA00023125"/>
    </source>
</evidence>
<feature type="domain" description="HTH tetR-type" evidence="3">
    <location>
        <begin position="24"/>
        <end position="84"/>
    </location>
</feature>
<feature type="DNA-binding region" description="H-T-H motif" evidence="2">
    <location>
        <begin position="47"/>
        <end position="66"/>
    </location>
</feature>
<dbReference type="Proteomes" id="UP000287447">
    <property type="component" value="Unassembled WGS sequence"/>
</dbReference>
<dbReference type="GO" id="GO:0003700">
    <property type="term" value="F:DNA-binding transcription factor activity"/>
    <property type="evidence" value="ECO:0007669"/>
    <property type="project" value="TreeGrafter"/>
</dbReference>
<dbReference type="InterPro" id="IPR009057">
    <property type="entry name" value="Homeodomain-like_sf"/>
</dbReference>
<dbReference type="InterPro" id="IPR001647">
    <property type="entry name" value="HTH_TetR"/>
</dbReference>
<protein>
    <submittedName>
        <fullName evidence="4">TetR/AcrR family transcriptional regulator</fullName>
    </submittedName>
</protein>
<dbReference type="Pfam" id="PF14246">
    <property type="entry name" value="TetR_C_7"/>
    <property type="match status" value="1"/>
</dbReference>
<comment type="caution">
    <text evidence="4">The sequence shown here is derived from an EMBL/GenBank/DDBJ whole genome shotgun (WGS) entry which is preliminary data.</text>
</comment>
<dbReference type="PRINTS" id="PR00455">
    <property type="entry name" value="HTHTETR"/>
</dbReference>
<dbReference type="PROSITE" id="PS50977">
    <property type="entry name" value="HTH_TETR_2"/>
    <property type="match status" value="1"/>
</dbReference>
<keyword evidence="1 2" id="KW-0238">DNA-binding</keyword>
<proteinExistence type="predicted"/>
<dbReference type="PANTHER" id="PTHR30055:SF146">
    <property type="entry name" value="HTH-TYPE TRANSCRIPTIONAL DUAL REGULATOR CECR"/>
    <property type="match status" value="1"/>
</dbReference>
<evidence type="ECO:0000313" key="4">
    <source>
        <dbReference type="EMBL" id="RVU35826.1"/>
    </source>
</evidence>
<dbReference type="EMBL" id="SADE01000002">
    <property type="protein sequence ID" value="RVU35826.1"/>
    <property type="molecule type" value="Genomic_DNA"/>
</dbReference>
<dbReference type="PANTHER" id="PTHR30055">
    <property type="entry name" value="HTH-TYPE TRANSCRIPTIONAL REGULATOR RUTR"/>
    <property type="match status" value="1"/>
</dbReference>
<keyword evidence="5" id="KW-1185">Reference proteome</keyword>
<evidence type="ECO:0000259" key="3">
    <source>
        <dbReference type="PROSITE" id="PS50977"/>
    </source>
</evidence>
<reference evidence="5" key="1">
    <citation type="submission" date="2019-01" db="EMBL/GenBank/DDBJ databases">
        <title>Gri0909 isolated from a small marine red alga.</title>
        <authorList>
            <person name="Kim J."/>
            <person name="Jeong S.E."/>
            <person name="Jeon C.O."/>
        </authorList>
    </citation>
    <scope>NUCLEOTIDE SEQUENCE [LARGE SCALE GENOMIC DNA]</scope>
    <source>
        <strain evidence="5">Gri0909</strain>
    </source>
</reference>
<gene>
    <name evidence="4" type="ORF">EOI86_11195</name>
</gene>
<dbReference type="InterPro" id="IPR050109">
    <property type="entry name" value="HTH-type_TetR-like_transc_reg"/>
</dbReference>
<dbReference type="SUPFAM" id="SSF46689">
    <property type="entry name" value="Homeodomain-like"/>
    <property type="match status" value="1"/>
</dbReference>